<dbReference type="AlphaFoldDB" id="J9FTC0"/>
<sequence>AGIVSYINVGSDTATVVGQESVESSSL</sequence>
<accession>J9FTC0</accession>
<evidence type="ECO:0000313" key="1">
    <source>
        <dbReference type="EMBL" id="EJW92817.1"/>
    </source>
</evidence>
<protein>
    <submittedName>
        <fullName evidence="1">Uncharacterized protein</fullName>
    </submittedName>
</protein>
<proteinExistence type="predicted"/>
<name>J9FTC0_9ZZZZ</name>
<comment type="caution">
    <text evidence="1">The sequence shown here is derived from an EMBL/GenBank/DDBJ whole genome shotgun (WGS) entry which is preliminary data.</text>
</comment>
<reference evidence="1" key="1">
    <citation type="journal article" date="2012" name="PLoS ONE">
        <title>Gene sets for utilization of primary and secondary nutrition supplies in the distal gut of endangered iberian lynx.</title>
        <authorList>
            <person name="Alcaide M."/>
            <person name="Messina E."/>
            <person name="Richter M."/>
            <person name="Bargiela R."/>
            <person name="Peplies J."/>
            <person name="Huws S.A."/>
            <person name="Newbold C.J."/>
            <person name="Golyshin P.N."/>
            <person name="Simon M.A."/>
            <person name="Lopez G."/>
            <person name="Yakimov M.M."/>
            <person name="Ferrer M."/>
        </authorList>
    </citation>
    <scope>NUCLEOTIDE SEQUENCE</scope>
</reference>
<gene>
    <name evidence="1" type="ORF">EVA_19073</name>
</gene>
<dbReference type="EMBL" id="AMCI01007324">
    <property type="protein sequence ID" value="EJW92817.1"/>
    <property type="molecule type" value="Genomic_DNA"/>
</dbReference>
<feature type="non-terminal residue" evidence="1">
    <location>
        <position position="1"/>
    </location>
</feature>
<organism evidence="1">
    <name type="scientific">gut metagenome</name>
    <dbReference type="NCBI Taxonomy" id="749906"/>
    <lineage>
        <taxon>unclassified sequences</taxon>
        <taxon>metagenomes</taxon>
        <taxon>organismal metagenomes</taxon>
    </lineage>
</organism>